<comment type="caution">
    <text evidence="7">The sequence shown here is derived from an EMBL/GenBank/DDBJ whole genome shotgun (WGS) entry which is preliminary data.</text>
</comment>
<keyword evidence="4" id="KW-0804">Transcription</keyword>
<keyword evidence="3" id="KW-0731">Sigma factor</keyword>
<dbReference type="Proteomes" id="UP000015523">
    <property type="component" value="Unassembled WGS sequence"/>
</dbReference>
<dbReference type="NCBIfam" id="TIGR02937">
    <property type="entry name" value="sigma70-ECF"/>
    <property type="match status" value="1"/>
</dbReference>
<dbReference type="Pfam" id="PF08281">
    <property type="entry name" value="Sigma70_r4_2"/>
    <property type="match status" value="1"/>
</dbReference>
<dbReference type="InterPro" id="IPR013324">
    <property type="entry name" value="RNA_pol_sigma_r3/r4-like"/>
</dbReference>
<reference evidence="7 8" key="1">
    <citation type="journal article" date="2013" name="Genome Announc.">
        <title>Draft Genome Sequence of Sphingobium ummariense Strain RL-3, a Hexachlorocyclohexane-Degrading Bacterium.</title>
        <authorList>
            <person name="Kohli P."/>
            <person name="Dua A."/>
            <person name="Sangwan N."/>
            <person name="Oldach P."/>
            <person name="Khurana J.P."/>
            <person name="Lal R."/>
        </authorList>
    </citation>
    <scope>NUCLEOTIDE SEQUENCE [LARGE SCALE GENOMIC DNA]</scope>
    <source>
        <strain evidence="7 8">RL-3</strain>
    </source>
</reference>
<keyword evidence="2" id="KW-0805">Transcription regulation</keyword>
<dbReference type="InterPro" id="IPR036388">
    <property type="entry name" value="WH-like_DNA-bd_sf"/>
</dbReference>
<dbReference type="InterPro" id="IPR013249">
    <property type="entry name" value="RNA_pol_sigma70_r4_t2"/>
</dbReference>
<dbReference type="InterPro" id="IPR014284">
    <property type="entry name" value="RNA_pol_sigma-70_dom"/>
</dbReference>
<evidence type="ECO:0000256" key="3">
    <source>
        <dbReference type="ARBA" id="ARBA00023082"/>
    </source>
</evidence>
<dbReference type="eggNOG" id="COG1595">
    <property type="taxonomic scope" value="Bacteria"/>
</dbReference>
<dbReference type="GO" id="GO:0006352">
    <property type="term" value="P:DNA-templated transcription initiation"/>
    <property type="evidence" value="ECO:0007669"/>
    <property type="project" value="InterPro"/>
</dbReference>
<dbReference type="PANTHER" id="PTHR43133">
    <property type="entry name" value="RNA POLYMERASE ECF-TYPE SIGMA FACTO"/>
    <property type="match status" value="1"/>
</dbReference>
<dbReference type="Gene3D" id="1.10.1740.10">
    <property type="match status" value="1"/>
</dbReference>
<dbReference type="Gene3D" id="1.10.10.10">
    <property type="entry name" value="Winged helix-like DNA-binding domain superfamily/Winged helix DNA-binding domain"/>
    <property type="match status" value="1"/>
</dbReference>
<keyword evidence="8" id="KW-1185">Reference proteome</keyword>
<evidence type="ECO:0000259" key="5">
    <source>
        <dbReference type="Pfam" id="PF04542"/>
    </source>
</evidence>
<comment type="similarity">
    <text evidence="1">Belongs to the sigma-70 factor family. ECF subfamily.</text>
</comment>
<organism evidence="7 8">
    <name type="scientific">Sphingobium ummariense RL-3</name>
    <dbReference type="NCBI Taxonomy" id="1346791"/>
    <lineage>
        <taxon>Bacteria</taxon>
        <taxon>Pseudomonadati</taxon>
        <taxon>Pseudomonadota</taxon>
        <taxon>Alphaproteobacteria</taxon>
        <taxon>Sphingomonadales</taxon>
        <taxon>Sphingomonadaceae</taxon>
        <taxon>Sphingobium</taxon>
    </lineage>
</organism>
<dbReference type="SUPFAM" id="SSF88946">
    <property type="entry name" value="Sigma2 domain of RNA polymerase sigma factors"/>
    <property type="match status" value="1"/>
</dbReference>
<evidence type="ECO:0000313" key="7">
    <source>
        <dbReference type="EMBL" id="EQB34222.1"/>
    </source>
</evidence>
<dbReference type="EMBL" id="AUWY01000019">
    <property type="protein sequence ID" value="EQB34222.1"/>
    <property type="molecule type" value="Genomic_DNA"/>
</dbReference>
<evidence type="ECO:0000313" key="8">
    <source>
        <dbReference type="Proteomes" id="UP000015523"/>
    </source>
</evidence>
<protein>
    <recommendedName>
        <fullName evidence="9">RNA polymerase subunit sigma-24</fullName>
    </recommendedName>
</protein>
<dbReference type="GO" id="GO:0016987">
    <property type="term" value="F:sigma factor activity"/>
    <property type="evidence" value="ECO:0007669"/>
    <property type="project" value="UniProtKB-KW"/>
</dbReference>
<evidence type="ECO:0000256" key="4">
    <source>
        <dbReference type="ARBA" id="ARBA00023163"/>
    </source>
</evidence>
<evidence type="ECO:0000256" key="1">
    <source>
        <dbReference type="ARBA" id="ARBA00010641"/>
    </source>
</evidence>
<gene>
    <name evidence="7" type="ORF">M529_00990</name>
</gene>
<dbReference type="CDD" id="cd06171">
    <property type="entry name" value="Sigma70_r4"/>
    <property type="match status" value="1"/>
</dbReference>
<feature type="domain" description="RNA polymerase sigma-70 region 2" evidence="5">
    <location>
        <begin position="24"/>
        <end position="84"/>
    </location>
</feature>
<name>T0JBN7_9SPHN</name>
<evidence type="ECO:0008006" key="9">
    <source>
        <dbReference type="Google" id="ProtNLM"/>
    </source>
</evidence>
<dbReference type="STRING" id="1346791.M529_00990"/>
<proteinExistence type="inferred from homology"/>
<evidence type="ECO:0000259" key="6">
    <source>
        <dbReference type="Pfam" id="PF08281"/>
    </source>
</evidence>
<dbReference type="GO" id="GO:0003677">
    <property type="term" value="F:DNA binding"/>
    <property type="evidence" value="ECO:0007669"/>
    <property type="project" value="InterPro"/>
</dbReference>
<feature type="domain" description="RNA polymerase sigma factor 70 region 4 type 2" evidence="6">
    <location>
        <begin position="117"/>
        <end position="168"/>
    </location>
</feature>
<dbReference type="AlphaFoldDB" id="T0JBN7"/>
<dbReference type="InterPro" id="IPR013325">
    <property type="entry name" value="RNA_pol_sigma_r2"/>
</dbReference>
<accession>T0JBN7</accession>
<dbReference type="Pfam" id="PF04542">
    <property type="entry name" value="Sigma70_r2"/>
    <property type="match status" value="1"/>
</dbReference>
<dbReference type="InterPro" id="IPR039425">
    <property type="entry name" value="RNA_pol_sigma-70-like"/>
</dbReference>
<dbReference type="SUPFAM" id="SSF88659">
    <property type="entry name" value="Sigma3 and sigma4 domains of RNA polymerase sigma factors"/>
    <property type="match status" value="1"/>
</dbReference>
<dbReference type="PANTHER" id="PTHR43133:SF63">
    <property type="entry name" value="RNA POLYMERASE SIGMA FACTOR FECI-RELATED"/>
    <property type="match status" value="1"/>
</dbReference>
<evidence type="ECO:0000256" key="2">
    <source>
        <dbReference type="ARBA" id="ARBA00023015"/>
    </source>
</evidence>
<sequence>MGGPVDEDNRLKVMEWVAKEVLVHEAPLRSWLKRIVDGSEVEDIVQESYCRIAGLTDVSHIRSGRAYLFTTARMLVLERIRRARIVNIDTALELEKMDVAAEVPSPEQVAAGRLELQRIRRLVDGLPERCRKVFSMRKVEGLSQREVAATLGLSEHTVENDVAKGLKLILKAIADGDQQAEAAFIGMGKHGSA</sequence>
<dbReference type="OrthoDB" id="7268940at2"/>
<dbReference type="InterPro" id="IPR007627">
    <property type="entry name" value="RNA_pol_sigma70_r2"/>
</dbReference>
<dbReference type="PATRIC" id="fig|1346791.3.peg.187"/>